<dbReference type="Gene3D" id="3.50.50.60">
    <property type="entry name" value="FAD/NAD(P)-binding domain"/>
    <property type="match status" value="1"/>
</dbReference>
<dbReference type="SUPFAM" id="SSF51905">
    <property type="entry name" value="FAD/NAD(P)-binding domain"/>
    <property type="match status" value="1"/>
</dbReference>
<dbReference type="PRINTS" id="PR00420">
    <property type="entry name" value="RNGMNOXGNASE"/>
</dbReference>
<proteinExistence type="predicted"/>
<keyword evidence="4" id="KW-1185">Reference proteome</keyword>
<sequence>MLQHETVDAVIIGAGPTGCIAATHLAKAGFKVAVLEKTTFPRYRVGESLIPYCYFPLERAGLIDKVKAAGFQKKHSVQFAAMDGTCSHPFYFTEHMHHDAATTWQVERTRFDQILVDHAREAGAEIHFETQAKDLVRDAAGTVTGVQALHKSHPITFEARLTIDASGRDSFAINKNQWRVRDPKLKKVAIWTYYEDAKRDEGLDEGATTIAYLPEKGWFWYLPLGENKTSVGIVAEKAYLYRDGREPAQIFAREVQANRWIADHLAGASHNGAFRVTGDYSYRAKHIAEDGLVLAGDAFAFLDPVFSSGLFLALVGGEQAAQAGIAALRADDVRAARFGDYAERFIGGMEAFRKLVYAFYDQGFSFGALVKKYPDQRPALTDCLIGNVFRDFDQLFQAMADFAAVPEALGHGRPRTESVSC</sequence>
<reference evidence="3" key="1">
    <citation type="submission" date="2021-03" db="EMBL/GenBank/DDBJ databases">
        <authorList>
            <person name="Wang G."/>
        </authorList>
    </citation>
    <scope>NUCLEOTIDE SEQUENCE</scope>
    <source>
        <strain evidence="3">KCTC 12899</strain>
    </source>
</reference>
<protein>
    <submittedName>
        <fullName evidence="3">Tryptophan 7-halogenase</fullName>
    </submittedName>
</protein>
<dbReference type="EMBL" id="JAFREP010000006">
    <property type="protein sequence ID" value="MBO1318533.1"/>
    <property type="molecule type" value="Genomic_DNA"/>
</dbReference>
<dbReference type="PANTHER" id="PTHR43747:SF1">
    <property type="entry name" value="SLR1998 PROTEIN"/>
    <property type="match status" value="1"/>
</dbReference>
<comment type="caution">
    <text evidence="3">The sequence shown here is derived from an EMBL/GenBank/DDBJ whole genome shotgun (WGS) entry which is preliminary data.</text>
</comment>
<gene>
    <name evidence="2" type="ORF">J3U88_02060</name>
    <name evidence="3" type="ORF">J3U88_08695</name>
</gene>
<dbReference type="EMBL" id="JAFREP010000002">
    <property type="protein sequence ID" value="MBO1317227.1"/>
    <property type="molecule type" value="Genomic_DNA"/>
</dbReference>
<evidence type="ECO:0000259" key="1">
    <source>
        <dbReference type="Pfam" id="PF01494"/>
    </source>
</evidence>
<accession>A0A8J7QHL0</accession>
<dbReference type="Pfam" id="PF01494">
    <property type="entry name" value="FAD_binding_3"/>
    <property type="match status" value="1"/>
</dbReference>
<dbReference type="GO" id="GO:0071949">
    <property type="term" value="F:FAD binding"/>
    <property type="evidence" value="ECO:0007669"/>
    <property type="project" value="InterPro"/>
</dbReference>
<dbReference type="InterPro" id="IPR002938">
    <property type="entry name" value="FAD-bd"/>
</dbReference>
<evidence type="ECO:0000313" key="2">
    <source>
        <dbReference type="EMBL" id="MBO1317227.1"/>
    </source>
</evidence>
<evidence type="ECO:0000313" key="3">
    <source>
        <dbReference type="EMBL" id="MBO1318533.1"/>
    </source>
</evidence>
<name>A0A8J7QHL0_9BACT</name>
<dbReference type="AlphaFoldDB" id="A0A8J7QHL0"/>
<evidence type="ECO:0000313" key="4">
    <source>
        <dbReference type="Proteomes" id="UP000664417"/>
    </source>
</evidence>
<dbReference type="InterPro" id="IPR036188">
    <property type="entry name" value="FAD/NAD-bd_sf"/>
</dbReference>
<organism evidence="3 4">
    <name type="scientific">Acanthopleuribacter pedis</name>
    <dbReference type="NCBI Taxonomy" id="442870"/>
    <lineage>
        <taxon>Bacteria</taxon>
        <taxon>Pseudomonadati</taxon>
        <taxon>Acidobacteriota</taxon>
        <taxon>Holophagae</taxon>
        <taxon>Acanthopleuribacterales</taxon>
        <taxon>Acanthopleuribacteraceae</taxon>
        <taxon>Acanthopleuribacter</taxon>
    </lineage>
</organism>
<feature type="domain" description="FAD-binding" evidence="1">
    <location>
        <begin position="7"/>
        <end position="313"/>
    </location>
</feature>
<dbReference type="PANTHER" id="PTHR43747">
    <property type="entry name" value="FAD-BINDING PROTEIN"/>
    <property type="match status" value="1"/>
</dbReference>
<dbReference type="Proteomes" id="UP000664417">
    <property type="component" value="Unassembled WGS sequence"/>
</dbReference>
<dbReference type="RefSeq" id="WP_207856464.1">
    <property type="nucleotide sequence ID" value="NZ_JAFREP010000002.1"/>
</dbReference>
<dbReference type="InterPro" id="IPR050816">
    <property type="entry name" value="Flavin-dep_Halogenase_NPB"/>
</dbReference>